<accession>A0A183J5L3</accession>
<sequence length="168" mass="18845">MELGARVGRDQVLILLKATLVFGINLQYLVPSQLATVYQVRIGPRPTDKLLSTVAFSDTPIGQIVSTLQQSLEGCPYLKPVNILYSPFYKGYYYTLEESEIAALQLQGWQNQGILGYAVPSAGLCEATTVIYTFFKNNQGYVQVTNASSDAFLYDRFFIFSGRLWAMW</sequence>
<organism evidence="4">
    <name type="scientific">Soboliphyme baturini</name>
    <dbReference type="NCBI Taxonomy" id="241478"/>
    <lineage>
        <taxon>Eukaryota</taxon>
        <taxon>Metazoa</taxon>
        <taxon>Ecdysozoa</taxon>
        <taxon>Nematoda</taxon>
        <taxon>Enoplea</taxon>
        <taxon>Dorylaimia</taxon>
        <taxon>Dioctophymatida</taxon>
        <taxon>Dioctophymatoidea</taxon>
        <taxon>Soboliphymatidae</taxon>
        <taxon>Soboliphyme</taxon>
    </lineage>
</organism>
<reference evidence="2 3" key="2">
    <citation type="submission" date="2018-11" db="EMBL/GenBank/DDBJ databases">
        <authorList>
            <consortium name="Pathogen Informatics"/>
        </authorList>
    </citation>
    <scope>NUCLEOTIDE SEQUENCE [LARGE SCALE GENOMIC DNA]</scope>
</reference>
<evidence type="ECO:0000313" key="2">
    <source>
        <dbReference type="EMBL" id="VDP37645.1"/>
    </source>
</evidence>
<feature type="domain" description="DUF5648" evidence="1">
    <location>
        <begin position="79"/>
        <end position="142"/>
    </location>
</feature>
<dbReference type="EMBL" id="UZAM01015172">
    <property type="protein sequence ID" value="VDP37645.1"/>
    <property type="molecule type" value="Genomic_DNA"/>
</dbReference>
<dbReference type="OrthoDB" id="5915614at2759"/>
<dbReference type="AlphaFoldDB" id="A0A183J5L3"/>
<evidence type="ECO:0000259" key="1">
    <source>
        <dbReference type="Pfam" id="PF18885"/>
    </source>
</evidence>
<protein>
    <submittedName>
        <fullName evidence="4">ANF_receptor domain-containing protein</fullName>
    </submittedName>
</protein>
<reference evidence="4" key="1">
    <citation type="submission" date="2016-06" db="UniProtKB">
        <authorList>
            <consortium name="WormBaseParasite"/>
        </authorList>
    </citation>
    <scope>IDENTIFICATION</scope>
</reference>
<dbReference type="Proteomes" id="UP000270296">
    <property type="component" value="Unassembled WGS sequence"/>
</dbReference>
<gene>
    <name evidence="2" type="ORF">SBAD_LOCUS11161</name>
</gene>
<keyword evidence="3" id="KW-1185">Reference proteome</keyword>
<dbReference type="InterPro" id="IPR043708">
    <property type="entry name" value="DUF5648"/>
</dbReference>
<dbReference type="WBParaSite" id="SBAD_0001154101-mRNA-1">
    <property type="protein sequence ID" value="SBAD_0001154101-mRNA-1"/>
    <property type="gene ID" value="SBAD_0001154101"/>
</dbReference>
<evidence type="ECO:0000313" key="4">
    <source>
        <dbReference type="WBParaSite" id="SBAD_0001154101-mRNA-1"/>
    </source>
</evidence>
<evidence type="ECO:0000313" key="3">
    <source>
        <dbReference type="Proteomes" id="UP000270296"/>
    </source>
</evidence>
<name>A0A183J5L3_9BILA</name>
<proteinExistence type="predicted"/>
<dbReference type="Pfam" id="PF18885">
    <property type="entry name" value="DUF5648"/>
    <property type="match status" value="1"/>
</dbReference>